<reference evidence="1" key="1">
    <citation type="journal article" date="2023" name="Nat. Commun.">
        <title>Diploid and tetraploid genomes of Acorus and the evolution of monocots.</title>
        <authorList>
            <person name="Ma L."/>
            <person name="Liu K.W."/>
            <person name="Li Z."/>
            <person name="Hsiao Y.Y."/>
            <person name="Qi Y."/>
            <person name="Fu T."/>
            <person name="Tang G.D."/>
            <person name="Zhang D."/>
            <person name="Sun W.H."/>
            <person name="Liu D.K."/>
            <person name="Li Y."/>
            <person name="Chen G.Z."/>
            <person name="Liu X.D."/>
            <person name="Liao X.Y."/>
            <person name="Jiang Y.T."/>
            <person name="Yu X."/>
            <person name="Hao Y."/>
            <person name="Huang J."/>
            <person name="Zhao X.W."/>
            <person name="Ke S."/>
            <person name="Chen Y.Y."/>
            <person name="Wu W.L."/>
            <person name="Hsu J.L."/>
            <person name="Lin Y.F."/>
            <person name="Huang M.D."/>
            <person name="Li C.Y."/>
            <person name="Huang L."/>
            <person name="Wang Z.W."/>
            <person name="Zhao X."/>
            <person name="Zhong W.Y."/>
            <person name="Peng D.H."/>
            <person name="Ahmad S."/>
            <person name="Lan S."/>
            <person name="Zhang J.S."/>
            <person name="Tsai W.C."/>
            <person name="Van de Peer Y."/>
            <person name="Liu Z.J."/>
        </authorList>
    </citation>
    <scope>NUCLEOTIDE SEQUENCE</scope>
    <source>
        <strain evidence="1">CP</strain>
    </source>
</reference>
<dbReference type="Proteomes" id="UP001180020">
    <property type="component" value="Unassembled WGS sequence"/>
</dbReference>
<dbReference type="AlphaFoldDB" id="A0AAV9F5E2"/>
<evidence type="ECO:0000313" key="2">
    <source>
        <dbReference type="Proteomes" id="UP001180020"/>
    </source>
</evidence>
<organism evidence="1 2">
    <name type="scientific">Acorus calamus</name>
    <name type="common">Sweet flag</name>
    <dbReference type="NCBI Taxonomy" id="4465"/>
    <lineage>
        <taxon>Eukaryota</taxon>
        <taxon>Viridiplantae</taxon>
        <taxon>Streptophyta</taxon>
        <taxon>Embryophyta</taxon>
        <taxon>Tracheophyta</taxon>
        <taxon>Spermatophyta</taxon>
        <taxon>Magnoliopsida</taxon>
        <taxon>Liliopsida</taxon>
        <taxon>Acoraceae</taxon>
        <taxon>Acorus</taxon>
    </lineage>
</organism>
<gene>
    <name evidence="1" type="ORF">QJS10_CPA03g01132</name>
</gene>
<evidence type="ECO:0000313" key="1">
    <source>
        <dbReference type="EMBL" id="KAK1320429.1"/>
    </source>
</evidence>
<comment type="caution">
    <text evidence="1">The sequence shown here is derived from an EMBL/GenBank/DDBJ whole genome shotgun (WGS) entry which is preliminary data.</text>
</comment>
<accession>A0AAV9F5E2</accession>
<protein>
    <submittedName>
        <fullName evidence="1">LRR repeats and ubiquitin-like domain-containing protein</fullName>
    </submittedName>
</protein>
<reference evidence="1" key="2">
    <citation type="submission" date="2023-06" db="EMBL/GenBank/DDBJ databases">
        <authorList>
            <person name="Ma L."/>
            <person name="Liu K.-W."/>
            <person name="Li Z."/>
            <person name="Hsiao Y.-Y."/>
            <person name="Qi Y."/>
            <person name="Fu T."/>
            <person name="Tang G."/>
            <person name="Zhang D."/>
            <person name="Sun W.-H."/>
            <person name="Liu D.-K."/>
            <person name="Li Y."/>
            <person name="Chen G.-Z."/>
            <person name="Liu X.-D."/>
            <person name="Liao X.-Y."/>
            <person name="Jiang Y.-T."/>
            <person name="Yu X."/>
            <person name="Hao Y."/>
            <person name="Huang J."/>
            <person name="Zhao X.-W."/>
            <person name="Ke S."/>
            <person name="Chen Y.-Y."/>
            <person name="Wu W.-L."/>
            <person name="Hsu J.-L."/>
            <person name="Lin Y.-F."/>
            <person name="Huang M.-D."/>
            <person name="Li C.-Y."/>
            <person name="Huang L."/>
            <person name="Wang Z.-W."/>
            <person name="Zhao X."/>
            <person name="Zhong W.-Y."/>
            <person name="Peng D.-H."/>
            <person name="Ahmad S."/>
            <person name="Lan S."/>
            <person name="Zhang J.-S."/>
            <person name="Tsai W.-C."/>
            <person name="Van De Peer Y."/>
            <person name="Liu Z.-J."/>
        </authorList>
    </citation>
    <scope>NUCLEOTIDE SEQUENCE</scope>
    <source>
        <strain evidence="1">CP</strain>
        <tissue evidence="1">Leaves</tissue>
    </source>
</reference>
<keyword evidence="2" id="KW-1185">Reference proteome</keyword>
<name>A0AAV9F5E2_ACOCL</name>
<sequence length="59" mass="7198">MKRFLCQRTKQIISDICEELEGWEDFDERRRLKSQKQLDFRVESSAGFDEGADEDNRRW</sequence>
<dbReference type="EMBL" id="JAUJYO010000003">
    <property type="protein sequence ID" value="KAK1320429.1"/>
    <property type="molecule type" value="Genomic_DNA"/>
</dbReference>
<proteinExistence type="predicted"/>